<dbReference type="GO" id="GO:0006031">
    <property type="term" value="P:chitin biosynthetic process"/>
    <property type="evidence" value="ECO:0007669"/>
    <property type="project" value="TreeGrafter"/>
</dbReference>
<evidence type="ECO:0000256" key="2">
    <source>
        <dbReference type="ARBA" id="ARBA00022692"/>
    </source>
</evidence>
<feature type="domain" description="Chitin synthase N-terminal" evidence="10">
    <location>
        <begin position="393"/>
        <end position="456"/>
    </location>
</feature>
<feature type="transmembrane region" description="Helical" evidence="9">
    <location>
        <begin position="1106"/>
        <end position="1131"/>
    </location>
</feature>
<dbReference type="GO" id="GO:0071944">
    <property type="term" value="C:cell periphery"/>
    <property type="evidence" value="ECO:0007669"/>
    <property type="project" value="TreeGrafter"/>
</dbReference>
<feature type="transmembrane region" description="Helical" evidence="9">
    <location>
        <begin position="966"/>
        <end position="983"/>
    </location>
</feature>
<feature type="compositionally biased region" description="Polar residues" evidence="8">
    <location>
        <begin position="29"/>
        <end position="38"/>
    </location>
</feature>
<organism evidence="11 12">
    <name type="scientific">Sanghuangporus baumii</name>
    <name type="common">Phellinus baumii</name>
    <dbReference type="NCBI Taxonomy" id="108892"/>
    <lineage>
        <taxon>Eukaryota</taxon>
        <taxon>Fungi</taxon>
        <taxon>Dikarya</taxon>
        <taxon>Basidiomycota</taxon>
        <taxon>Agaricomycotina</taxon>
        <taxon>Agaricomycetes</taxon>
        <taxon>Hymenochaetales</taxon>
        <taxon>Hymenochaetaceae</taxon>
        <taxon>Sanghuangporus</taxon>
    </lineage>
</organism>
<feature type="compositionally biased region" description="Polar residues" evidence="8">
    <location>
        <begin position="294"/>
        <end position="303"/>
    </location>
</feature>
<evidence type="ECO:0000313" key="12">
    <source>
        <dbReference type="Proteomes" id="UP000757232"/>
    </source>
</evidence>
<feature type="compositionally biased region" description="Polar residues" evidence="8">
    <location>
        <begin position="65"/>
        <end position="76"/>
    </location>
</feature>
<feature type="compositionally biased region" description="Low complexity" evidence="8">
    <location>
        <begin position="243"/>
        <end position="254"/>
    </location>
</feature>
<evidence type="ECO:0000256" key="5">
    <source>
        <dbReference type="ARBA" id="ARBA00023316"/>
    </source>
</evidence>
<accession>A0A9Q5HYJ8</accession>
<comment type="catalytic activity">
    <reaction evidence="7">
        <text>[(1-&gt;4)-N-acetyl-beta-D-glucosaminyl](n) + UDP-N-acetyl-alpha-D-glucosamine = [(1-&gt;4)-N-acetyl-beta-D-glucosaminyl](n+1) + UDP + H(+)</text>
        <dbReference type="Rhea" id="RHEA:16637"/>
        <dbReference type="Rhea" id="RHEA-COMP:9593"/>
        <dbReference type="Rhea" id="RHEA-COMP:9595"/>
        <dbReference type="ChEBI" id="CHEBI:15378"/>
        <dbReference type="ChEBI" id="CHEBI:17029"/>
        <dbReference type="ChEBI" id="CHEBI:57705"/>
        <dbReference type="ChEBI" id="CHEBI:58223"/>
        <dbReference type="EC" id="2.4.1.16"/>
    </reaction>
</comment>
<feature type="transmembrane region" description="Helical" evidence="9">
    <location>
        <begin position="1068"/>
        <end position="1086"/>
    </location>
</feature>
<evidence type="ECO:0000256" key="4">
    <source>
        <dbReference type="ARBA" id="ARBA00023136"/>
    </source>
</evidence>
<dbReference type="GO" id="GO:0004100">
    <property type="term" value="F:chitin synthase activity"/>
    <property type="evidence" value="ECO:0007669"/>
    <property type="project" value="UniProtKB-EC"/>
</dbReference>
<dbReference type="Proteomes" id="UP000757232">
    <property type="component" value="Unassembled WGS sequence"/>
</dbReference>
<comment type="caution">
    <text evidence="11">The sequence shown here is derived from an EMBL/GenBank/DDBJ whole genome shotgun (WGS) entry which is preliminary data.</text>
</comment>
<evidence type="ECO:0000256" key="6">
    <source>
        <dbReference type="ARBA" id="ARBA00024009"/>
    </source>
</evidence>
<feature type="compositionally biased region" description="Low complexity" evidence="8">
    <location>
        <begin position="17"/>
        <end position="28"/>
    </location>
</feature>
<evidence type="ECO:0000256" key="8">
    <source>
        <dbReference type="SAM" id="MobiDB-lite"/>
    </source>
</evidence>
<dbReference type="PANTHER" id="PTHR22914:SF38">
    <property type="entry name" value="CHITIN SYNTHASE 2"/>
    <property type="match status" value="1"/>
</dbReference>
<dbReference type="Pfam" id="PF01644">
    <property type="entry name" value="Chitin_synth_1"/>
    <property type="match status" value="1"/>
</dbReference>
<feature type="region of interest" description="Disordered" evidence="8">
    <location>
        <begin position="1"/>
        <end position="38"/>
    </location>
</feature>
<feature type="transmembrane region" description="Helical" evidence="9">
    <location>
        <begin position="930"/>
        <end position="954"/>
    </location>
</feature>
<dbReference type="OrthoDB" id="26569at2759"/>
<feature type="transmembrane region" description="Helical" evidence="9">
    <location>
        <begin position="901"/>
        <end position="924"/>
    </location>
</feature>
<dbReference type="AlphaFoldDB" id="A0A9Q5HYJ8"/>
<keyword evidence="12" id="KW-1185">Reference proteome</keyword>
<evidence type="ECO:0000256" key="7">
    <source>
        <dbReference type="ARBA" id="ARBA00048014"/>
    </source>
</evidence>
<feature type="compositionally biased region" description="Polar residues" evidence="8">
    <location>
        <begin position="212"/>
        <end position="229"/>
    </location>
</feature>
<keyword evidence="3 9" id="KW-1133">Transmembrane helix</keyword>
<feature type="compositionally biased region" description="Acidic residues" evidence="8">
    <location>
        <begin position="312"/>
        <end position="330"/>
    </location>
</feature>
<feature type="region of interest" description="Disordered" evidence="8">
    <location>
        <begin position="65"/>
        <end position="130"/>
    </location>
</feature>
<name>A0A9Q5HYJ8_SANBA</name>
<keyword evidence="4 9" id="KW-0472">Membrane</keyword>
<evidence type="ECO:0000256" key="9">
    <source>
        <dbReference type="SAM" id="Phobius"/>
    </source>
</evidence>
<dbReference type="GO" id="GO:0071555">
    <property type="term" value="P:cell wall organization"/>
    <property type="evidence" value="ECO:0007669"/>
    <property type="project" value="UniProtKB-KW"/>
</dbReference>
<comment type="function">
    <text evidence="6">Polymerizes chitin, a structural polymer of the cell wall and septum, by transferring the sugar moiety of UDP-GlcNAc to the non-reducing end of the growing chitin polymer.</text>
</comment>
<keyword evidence="5" id="KW-0961">Cell wall biogenesis/degradation</keyword>
<feature type="transmembrane region" description="Helical" evidence="9">
    <location>
        <begin position="871"/>
        <end position="889"/>
    </location>
</feature>
<sequence length="1133" mass="125395">MEKKPLPGIGRGPNPPNNASNVNNSNDPFTNQAQAQARFSYAQSNASYVTQSQITLQDIENAVTSMQNRLPGPSQTAAAAAPPAPSVQQPFQTRPPRPPGMSSDTSLVDGAGAAQGVGPDSGASFPVQGQANGPPILPVINSGEALEWEGFDLQADALADNGETTPLNAQAGVHQVARPPVPPQSITTSGQFSSTYVEEAYSRSVSAYPVSGPTSATYPSTRPTSAAFSSYNAPSSQIAVEHASSYASSQPPSSHGHYSADYPNPPQYNADGQLMVDHYGHDVEAYASGLDSGTGRQIRSRSVTPMGKEEYMSVEDDEDGTEYTDEYEDDPEKGVGYDYGYHNGHHVHFLEPNPNPDQAFAQKSPASVYLNTPVTTQHYGPAPVGRVTRRIHQKRRVQLTNGNLVIDLNVPTKLVLPLRREEEMMKTRYTAVTCDPDDFKRNNFFLRQNEYGRRTELFICITMYNEDEILFCRTLHGVMRNIGHLCTRKNSQTWGQDAWKKVVVCIVADGRKKIHPRILDCLAALGVYQHGDFMKNLVNNKPVTAHLFEYTASFGLDENLHFRYPDKGIVPTQIIFCLKEKNQKKINSHRWFFNAFAPLLRASFLSSVLSFTDIDGAFFQPNVCVLIDVGTRPGHKSLYHLWKTFDLNSNVGGACGEIAAYKGKHWGYLLNPLVAAQNFEYKISNILEKPTESLFGYITVLPGAFSAYRYIALLNNKNGIGPLASYFKGEVLHGSETDVFTSNMYLAEDRILCFELAAKENSDWVLRYVKSAVGETDVPDGLPEFIAQRRRWLNGSFFASVYAIAHAAQIIRSGHSTGRKFMLMIETAYNIINLVFSWFALGNFYLFFSIVTSSLEDSAFGLEGISYFNSVMQYAYASLVIGCFLFSMGNRPRAAPWKYKLSAIFFAIINIYAIVAACLCAVQAAKQGGAIYSAMLFSVIITYGVYAISSLLALDPWHMFTSFIQYMLLSPTYINILTIYAFSNLDDISWGTKVDNVVDTDLGAVVQNSQSQVDLEILTEPADINQMYDETLRNLRTRKPVEKSNTVTTESEKEQQVKDYYANVRTNLLLVWVLSNGLLLLAVLSLGDPSKAFSDGNNASKIYMTFILAFVAITYIIRFAGSTLYMLVYLFTG</sequence>
<comment type="subcellular location">
    <subcellularLocation>
        <location evidence="1">Membrane</location>
        <topology evidence="1">Multi-pass membrane protein</topology>
    </subcellularLocation>
</comment>
<feature type="region of interest" description="Disordered" evidence="8">
    <location>
        <begin position="208"/>
        <end position="229"/>
    </location>
</feature>
<feature type="region of interest" description="Disordered" evidence="8">
    <location>
        <begin position="287"/>
        <end position="330"/>
    </location>
</feature>
<dbReference type="InterPro" id="IPR013616">
    <property type="entry name" value="Chitin_synth_N"/>
</dbReference>
<evidence type="ECO:0000259" key="10">
    <source>
        <dbReference type="Pfam" id="PF08407"/>
    </source>
</evidence>
<dbReference type="Pfam" id="PF08407">
    <property type="entry name" value="Chitin_synth_1N"/>
    <property type="match status" value="1"/>
</dbReference>
<keyword evidence="2 9" id="KW-0812">Transmembrane</keyword>
<dbReference type="GO" id="GO:0030428">
    <property type="term" value="C:cell septum"/>
    <property type="evidence" value="ECO:0007669"/>
    <property type="project" value="TreeGrafter"/>
</dbReference>
<evidence type="ECO:0000256" key="1">
    <source>
        <dbReference type="ARBA" id="ARBA00004141"/>
    </source>
</evidence>
<proteinExistence type="predicted"/>
<dbReference type="GO" id="GO:0016020">
    <property type="term" value="C:membrane"/>
    <property type="evidence" value="ECO:0007669"/>
    <property type="project" value="UniProtKB-SubCell"/>
</dbReference>
<dbReference type="EMBL" id="LNZH02000179">
    <property type="protein sequence ID" value="OCB88392.1"/>
    <property type="molecule type" value="Genomic_DNA"/>
</dbReference>
<reference evidence="11" key="1">
    <citation type="submission" date="2016-06" db="EMBL/GenBank/DDBJ databases">
        <title>Draft Genome sequence of the fungus Inonotus baumii.</title>
        <authorList>
            <person name="Zhu H."/>
            <person name="Lin W."/>
        </authorList>
    </citation>
    <scope>NUCLEOTIDE SEQUENCE</scope>
    <source>
        <strain evidence="11">821</strain>
    </source>
</reference>
<feature type="region of interest" description="Disordered" evidence="8">
    <location>
        <begin position="242"/>
        <end position="272"/>
    </location>
</feature>
<gene>
    <name evidence="11" type="ORF">A7U60_g4433</name>
</gene>
<dbReference type="CDD" id="cd04190">
    <property type="entry name" value="Chitin_synth_C"/>
    <property type="match status" value="1"/>
</dbReference>
<feature type="transmembrane region" description="Helical" evidence="9">
    <location>
        <begin position="831"/>
        <end position="851"/>
    </location>
</feature>
<evidence type="ECO:0000313" key="11">
    <source>
        <dbReference type="EMBL" id="OCB88392.1"/>
    </source>
</evidence>
<dbReference type="InterPro" id="IPR004835">
    <property type="entry name" value="Chitin_synth"/>
</dbReference>
<dbReference type="PANTHER" id="PTHR22914">
    <property type="entry name" value="CHITIN SYNTHASE"/>
    <property type="match status" value="1"/>
</dbReference>
<protein>
    <submittedName>
        <fullName evidence="11">Glycosyltransferase family 2 protein</fullName>
    </submittedName>
</protein>
<evidence type="ECO:0000256" key="3">
    <source>
        <dbReference type="ARBA" id="ARBA00022989"/>
    </source>
</evidence>